<feature type="domain" description="Putative exodeoxyribonuclease 8 PDDEXK-like" evidence="1">
    <location>
        <begin position="1"/>
        <end position="203"/>
    </location>
</feature>
<dbReference type="InterPro" id="IPR011604">
    <property type="entry name" value="PDDEXK-like_dom_sf"/>
</dbReference>
<sequence length="217" mass="24806">MMVGSFVDKCLTEPGRVDAWLAGLDDRERAALYTNAGEERAEMKRGRLLVDRIRQDETAGNLFANGRGQQRLTCQLHGCEWVCILDAIVPECGLFVELKTTGNTKPDWQECNGRNVRRDWFNRYWLDMAIYQIAVDQNFEGDYDGFLVAGILSDPVQVRGISYDPEDCRRYAAGIAGNVRDILDWKSGVEEPPRCRKMDCEYCATFPMEIERAVAWF</sequence>
<gene>
    <name evidence="2" type="ORF">MM415B04575_0003</name>
</gene>
<reference evidence="2" key="1">
    <citation type="submission" date="2020-03" db="EMBL/GenBank/DDBJ databases">
        <title>The deep terrestrial virosphere.</title>
        <authorList>
            <person name="Holmfeldt K."/>
            <person name="Nilsson E."/>
            <person name="Simone D."/>
            <person name="Lopez-Fernandez M."/>
            <person name="Wu X."/>
            <person name="de Brujin I."/>
            <person name="Lundin D."/>
            <person name="Andersson A."/>
            <person name="Bertilsson S."/>
            <person name="Dopson M."/>
        </authorList>
    </citation>
    <scope>NUCLEOTIDE SEQUENCE</scope>
    <source>
        <strain evidence="2">MM415B04575</strain>
    </source>
</reference>
<dbReference type="AlphaFoldDB" id="A0A6M3LHK4"/>
<name>A0A6M3LHK4_9ZZZZ</name>
<evidence type="ECO:0000313" key="2">
    <source>
        <dbReference type="EMBL" id="QJA92571.1"/>
    </source>
</evidence>
<accession>A0A6M3LHK4</accession>
<organism evidence="2">
    <name type="scientific">viral metagenome</name>
    <dbReference type="NCBI Taxonomy" id="1070528"/>
    <lineage>
        <taxon>unclassified sequences</taxon>
        <taxon>metagenomes</taxon>
        <taxon>organismal metagenomes</taxon>
    </lineage>
</organism>
<protein>
    <recommendedName>
        <fullName evidence="1">Putative exodeoxyribonuclease 8 PDDEXK-like domain-containing protein</fullName>
    </recommendedName>
</protein>
<evidence type="ECO:0000259" key="1">
    <source>
        <dbReference type="Pfam" id="PF12684"/>
    </source>
</evidence>
<dbReference type="EMBL" id="MT143078">
    <property type="protein sequence ID" value="QJA92571.1"/>
    <property type="molecule type" value="Genomic_DNA"/>
</dbReference>
<dbReference type="Pfam" id="PF12684">
    <property type="entry name" value="DUF3799"/>
    <property type="match status" value="1"/>
</dbReference>
<dbReference type="Gene3D" id="3.90.320.10">
    <property type="match status" value="1"/>
</dbReference>
<dbReference type="InterPro" id="IPR024432">
    <property type="entry name" value="Put_RecE_PDDEXK-like_dom"/>
</dbReference>
<proteinExistence type="predicted"/>